<feature type="transmembrane region" description="Helical" evidence="5">
    <location>
        <begin position="39"/>
        <end position="56"/>
    </location>
</feature>
<dbReference type="GO" id="GO:0015293">
    <property type="term" value="F:symporter activity"/>
    <property type="evidence" value="ECO:0007669"/>
    <property type="project" value="UniProtKB-KW"/>
</dbReference>
<accession>A0A158JX71</accession>
<dbReference type="PANTHER" id="PTHR43528:SF3">
    <property type="entry name" value="CITRATE-PROTON SYMPORTER"/>
    <property type="match status" value="1"/>
</dbReference>
<comment type="subcellular location">
    <subcellularLocation>
        <location evidence="1">Cell membrane</location>
        <topology evidence="1">Multi-pass membrane protein</topology>
    </subcellularLocation>
</comment>
<keyword evidence="5" id="KW-0812">Transmembrane</keyword>
<keyword evidence="4" id="KW-0769">Symport</keyword>
<dbReference type="EMBL" id="FCOK02000129">
    <property type="protein sequence ID" value="SAL73083.1"/>
    <property type="molecule type" value="Genomic_DNA"/>
</dbReference>
<keyword evidence="3" id="KW-1003">Cell membrane</keyword>
<organism evidence="6 7">
    <name type="scientific">Caballeronia udeis</name>
    <dbReference type="NCBI Taxonomy" id="1232866"/>
    <lineage>
        <taxon>Bacteria</taxon>
        <taxon>Pseudomonadati</taxon>
        <taxon>Pseudomonadota</taxon>
        <taxon>Betaproteobacteria</taxon>
        <taxon>Burkholderiales</taxon>
        <taxon>Burkholderiaceae</taxon>
        <taxon>Caballeronia</taxon>
    </lineage>
</organism>
<sequence length="84" mass="9193">MTVAVIGDWLQVFDFTVHGFFAATIGRLYFPANDSTRSLLLAVATFAAGFSARLLGSPLLGVHSDWQVARYLASMATAWAERLR</sequence>
<evidence type="ECO:0000313" key="7">
    <source>
        <dbReference type="Proteomes" id="UP000054683"/>
    </source>
</evidence>
<protein>
    <submittedName>
        <fullName evidence="6">Transporter protein</fullName>
    </submittedName>
</protein>
<keyword evidence="2" id="KW-0813">Transport</keyword>
<evidence type="ECO:0000313" key="6">
    <source>
        <dbReference type="EMBL" id="SAL73083.1"/>
    </source>
</evidence>
<evidence type="ECO:0000256" key="5">
    <source>
        <dbReference type="SAM" id="Phobius"/>
    </source>
</evidence>
<dbReference type="AlphaFoldDB" id="A0A158JX71"/>
<name>A0A158JX71_9BURK</name>
<evidence type="ECO:0000256" key="4">
    <source>
        <dbReference type="ARBA" id="ARBA00022847"/>
    </source>
</evidence>
<reference evidence="6 7" key="1">
    <citation type="submission" date="2016-01" db="EMBL/GenBank/DDBJ databases">
        <authorList>
            <person name="Oliw E.H."/>
        </authorList>
    </citation>
    <scope>NUCLEOTIDE SEQUENCE [LARGE SCALE GENOMIC DNA]</scope>
    <source>
        <strain evidence="6">LMG 27134</strain>
    </source>
</reference>
<dbReference type="GO" id="GO:0005886">
    <property type="term" value="C:plasma membrane"/>
    <property type="evidence" value="ECO:0007669"/>
    <property type="project" value="UniProtKB-SubCell"/>
</dbReference>
<feature type="transmembrane region" description="Helical" evidence="5">
    <location>
        <begin position="12"/>
        <end position="30"/>
    </location>
</feature>
<dbReference type="Proteomes" id="UP000054683">
    <property type="component" value="Unassembled WGS sequence"/>
</dbReference>
<keyword evidence="5" id="KW-1133">Transmembrane helix</keyword>
<keyword evidence="5" id="KW-0472">Membrane</keyword>
<dbReference type="InterPro" id="IPR051084">
    <property type="entry name" value="H+-coupled_symporters"/>
</dbReference>
<gene>
    <name evidence="6" type="ORF">AWB69_08916</name>
</gene>
<evidence type="ECO:0000256" key="3">
    <source>
        <dbReference type="ARBA" id="ARBA00022475"/>
    </source>
</evidence>
<dbReference type="PANTHER" id="PTHR43528">
    <property type="entry name" value="ALPHA-KETOGLUTARATE PERMEASE"/>
    <property type="match status" value="1"/>
</dbReference>
<proteinExistence type="predicted"/>
<evidence type="ECO:0000256" key="2">
    <source>
        <dbReference type="ARBA" id="ARBA00022448"/>
    </source>
</evidence>
<evidence type="ECO:0000256" key="1">
    <source>
        <dbReference type="ARBA" id="ARBA00004651"/>
    </source>
</evidence>